<dbReference type="PROSITE" id="PS50006">
    <property type="entry name" value="FHA_DOMAIN"/>
    <property type="match status" value="1"/>
</dbReference>
<comment type="caution">
    <text evidence="8">The sequence shown here is derived from an EMBL/GenBank/DDBJ whole genome shotgun (WGS) entry which is preliminary data.</text>
</comment>
<evidence type="ECO:0000313" key="8">
    <source>
        <dbReference type="EMBL" id="CAB3995003.1"/>
    </source>
</evidence>
<reference evidence="8" key="1">
    <citation type="submission" date="2020-04" db="EMBL/GenBank/DDBJ databases">
        <authorList>
            <person name="Alioto T."/>
            <person name="Alioto T."/>
            <person name="Gomez Garrido J."/>
        </authorList>
    </citation>
    <scope>NUCLEOTIDE SEQUENCE</scope>
    <source>
        <strain evidence="8">A484AB</strain>
    </source>
</reference>
<dbReference type="AlphaFoldDB" id="A0A7D9DWL6"/>
<keyword evidence="6" id="KW-0833">Ubl conjugation pathway</keyword>
<evidence type="ECO:0000256" key="5">
    <source>
        <dbReference type="ARBA" id="ARBA00022771"/>
    </source>
</evidence>
<dbReference type="InterPro" id="IPR013083">
    <property type="entry name" value="Znf_RING/FYVE/PHD"/>
</dbReference>
<dbReference type="PROSITE" id="PS00518">
    <property type="entry name" value="ZF_RING_1"/>
    <property type="match status" value="1"/>
</dbReference>
<dbReference type="GO" id="GO:0005829">
    <property type="term" value="C:cytosol"/>
    <property type="evidence" value="ECO:0007669"/>
    <property type="project" value="TreeGrafter"/>
</dbReference>
<dbReference type="GO" id="GO:0003676">
    <property type="term" value="F:nucleic acid binding"/>
    <property type="evidence" value="ECO:0007669"/>
    <property type="project" value="InterPro"/>
</dbReference>
<dbReference type="Gene3D" id="3.30.40.10">
    <property type="entry name" value="Zinc/RING finger domain, C3HC4 (zinc finger)"/>
    <property type="match status" value="1"/>
</dbReference>
<organism evidence="8 9">
    <name type="scientific">Paramuricea clavata</name>
    <name type="common">Red gorgonian</name>
    <name type="synonym">Violescent sea-whip</name>
    <dbReference type="NCBI Taxonomy" id="317549"/>
    <lineage>
        <taxon>Eukaryota</taxon>
        <taxon>Metazoa</taxon>
        <taxon>Cnidaria</taxon>
        <taxon>Anthozoa</taxon>
        <taxon>Octocorallia</taxon>
        <taxon>Malacalcyonacea</taxon>
        <taxon>Plexauridae</taxon>
        <taxon>Paramuricea</taxon>
    </lineage>
</organism>
<dbReference type="Pfam" id="PF13920">
    <property type="entry name" value="zf-C3HC4_3"/>
    <property type="match status" value="1"/>
</dbReference>
<dbReference type="Proteomes" id="UP001152795">
    <property type="component" value="Unassembled WGS sequence"/>
</dbReference>
<dbReference type="SUPFAM" id="SSF57756">
    <property type="entry name" value="Retrovirus zinc finger-like domains"/>
    <property type="match status" value="1"/>
</dbReference>
<comment type="similarity">
    <text evidence="1">Belongs to the CHFR family.</text>
</comment>
<evidence type="ECO:0000256" key="6">
    <source>
        <dbReference type="ARBA" id="ARBA00022786"/>
    </source>
</evidence>
<gene>
    <name evidence="8" type="ORF">PACLA_8A012273</name>
</gene>
<dbReference type="Gene3D" id="4.10.60.10">
    <property type="entry name" value="Zinc finger, CCHC-type"/>
    <property type="match status" value="1"/>
</dbReference>
<keyword evidence="4" id="KW-0479">Metal-binding</keyword>
<dbReference type="GO" id="GO:0006511">
    <property type="term" value="P:ubiquitin-dependent protein catabolic process"/>
    <property type="evidence" value="ECO:0007669"/>
    <property type="project" value="TreeGrafter"/>
</dbReference>
<evidence type="ECO:0000256" key="7">
    <source>
        <dbReference type="ARBA" id="ARBA00022833"/>
    </source>
</evidence>
<protein>
    <recommendedName>
        <fullName evidence="2">E3 ubiquitin-protein ligase CHFR</fullName>
    </recommendedName>
</protein>
<dbReference type="GO" id="GO:0035861">
    <property type="term" value="C:site of double-strand break"/>
    <property type="evidence" value="ECO:0007669"/>
    <property type="project" value="TreeGrafter"/>
</dbReference>
<name>A0A7D9DWL6_PARCT</name>
<dbReference type="SMART" id="SM00184">
    <property type="entry name" value="RING"/>
    <property type="match status" value="1"/>
</dbReference>
<keyword evidence="5" id="KW-0863">Zinc-finger</keyword>
<dbReference type="InterPro" id="IPR008984">
    <property type="entry name" value="SMAD_FHA_dom_sf"/>
</dbReference>
<dbReference type="PROSITE" id="PS50089">
    <property type="entry name" value="ZF_RING_2"/>
    <property type="match status" value="1"/>
</dbReference>
<dbReference type="GO" id="GO:0016874">
    <property type="term" value="F:ligase activity"/>
    <property type="evidence" value="ECO:0007669"/>
    <property type="project" value="UniProtKB-KW"/>
</dbReference>
<dbReference type="SMART" id="SM00240">
    <property type="entry name" value="FHA"/>
    <property type="match status" value="1"/>
</dbReference>
<dbReference type="SUPFAM" id="SSF57850">
    <property type="entry name" value="RING/U-box"/>
    <property type="match status" value="1"/>
</dbReference>
<dbReference type="PANTHER" id="PTHR15067">
    <property type="entry name" value="E3 UBIQUITIN-PROTEIN LIGASE RNF8"/>
    <property type="match status" value="1"/>
</dbReference>
<keyword evidence="7" id="KW-0862">Zinc</keyword>
<dbReference type="GO" id="GO:0000151">
    <property type="term" value="C:ubiquitin ligase complex"/>
    <property type="evidence" value="ECO:0007669"/>
    <property type="project" value="TreeGrafter"/>
</dbReference>
<evidence type="ECO:0000256" key="4">
    <source>
        <dbReference type="ARBA" id="ARBA00022723"/>
    </source>
</evidence>
<dbReference type="InterPro" id="IPR017907">
    <property type="entry name" value="Znf_RING_CS"/>
</dbReference>
<dbReference type="GO" id="GO:0061630">
    <property type="term" value="F:ubiquitin protein ligase activity"/>
    <property type="evidence" value="ECO:0007669"/>
    <property type="project" value="TreeGrafter"/>
</dbReference>
<sequence>MTNNLDNQAILRRVGRFFGEQQPICPNSILLNASKTTTFGRTVASNVRLLSCKVPLMISRKHASVTFQDEKWTIIDHNSLNGVFLNGQKLPPNISQEIKPGDRICFGVAIENNVHEFDYSFEMAPCMKKRRLEFGEGNEKEPKVRKILKKCDDGNSENVPGPSGENLKENSKTTACKIQESEKKIEGLNHLLAEKERAYQSQLEQKEKDLAEQLLQQKEGLEREKEEQEKHLMGLLQDKLRDKERDLSDQLEQQKAILLAEKEKVENNLMEEMNRKMEEKDKELTTQLEAQRNCLENTLQHKVAEQIRLQENSKKTACKIQESEKKIEGLNHLLAEKERAYQSQLEQKEKNLAEQLLQQKEGLEREKEEQEKHLMGLLQDKLKDKERDLSDQLEQQKAILLAEKEKVENNLMEEMNRKMEEKDKELTTQLETQRNCLENILQHKVAEQIRLQEELTRNKIEREKLEGLQENEKKLEGNLEFLRKELLAKQVQLEKQEEITRKADEMAKKGLVEQMEDEFTCIICQELFIQATTLACSHSFCDYCLKSWLKKKMTCPICRTDIKGTFVRSRVLDSAVEKIVETMDEETKTRRQAVSEERKRKGIEVTIINDSPPGVIPVVGNQGNPIVVRNDDVQFMERRVPPIFIPRAMLRPAGAQLEGRAQAVPVNPVRRRRPHGNNGNPYRAQNNDHCFNCGMRGHWSRACPFRQ</sequence>
<dbReference type="SUPFAM" id="SSF49879">
    <property type="entry name" value="SMAD/FHA domain"/>
    <property type="match status" value="1"/>
</dbReference>
<evidence type="ECO:0000256" key="3">
    <source>
        <dbReference type="ARBA" id="ARBA00022679"/>
    </source>
</evidence>
<evidence type="ECO:0000313" key="9">
    <source>
        <dbReference type="Proteomes" id="UP001152795"/>
    </source>
</evidence>
<dbReference type="PROSITE" id="PS50158">
    <property type="entry name" value="ZF_CCHC"/>
    <property type="match status" value="1"/>
</dbReference>
<dbReference type="OrthoDB" id="5971507at2759"/>
<evidence type="ECO:0000256" key="2">
    <source>
        <dbReference type="ARBA" id="ARBA00017908"/>
    </source>
</evidence>
<dbReference type="InterPro" id="IPR000253">
    <property type="entry name" value="FHA_dom"/>
</dbReference>
<keyword evidence="3" id="KW-0808">Transferase</keyword>
<dbReference type="EMBL" id="CACRXK020002581">
    <property type="protein sequence ID" value="CAB3995003.1"/>
    <property type="molecule type" value="Genomic_DNA"/>
</dbReference>
<dbReference type="Pfam" id="PF00498">
    <property type="entry name" value="FHA"/>
    <property type="match status" value="1"/>
</dbReference>
<dbReference type="InterPro" id="IPR001841">
    <property type="entry name" value="Znf_RING"/>
</dbReference>
<keyword evidence="9" id="KW-1185">Reference proteome</keyword>
<dbReference type="GO" id="GO:0070936">
    <property type="term" value="P:protein K48-linked ubiquitination"/>
    <property type="evidence" value="ECO:0007669"/>
    <property type="project" value="TreeGrafter"/>
</dbReference>
<dbReference type="PANTHER" id="PTHR15067:SF4">
    <property type="entry name" value="E3 UBIQUITIN-PROTEIN LIGASE RNF8"/>
    <property type="match status" value="1"/>
</dbReference>
<dbReference type="GO" id="GO:0005634">
    <property type="term" value="C:nucleus"/>
    <property type="evidence" value="ECO:0007669"/>
    <property type="project" value="TreeGrafter"/>
</dbReference>
<dbReference type="GO" id="GO:0042393">
    <property type="term" value="F:histone binding"/>
    <property type="evidence" value="ECO:0007669"/>
    <property type="project" value="TreeGrafter"/>
</dbReference>
<proteinExistence type="inferred from homology"/>
<dbReference type="GO" id="GO:0006302">
    <property type="term" value="P:double-strand break repair"/>
    <property type="evidence" value="ECO:0007669"/>
    <property type="project" value="TreeGrafter"/>
</dbReference>
<dbReference type="GO" id="GO:0008270">
    <property type="term" value="F:zinc ion binding"/>
    <property type="evidence" value="ECO:0007669"/>
    <property type="project" value="UniProtKB-KW"/>
</dbReference>
<dbReference type="InterPro" id="IPR036875">
    <property type="entry name" value="Znf_CCHC_sf"/>
</dbReference>
<dbReference type="Gene3D" id="2.60.200.20">
    <property type="match status" value="1"/>
</dbReference>
<accession>A0A7D9DWL6</accession>
<keyword evidence="8" id="KW-0436">Ligase</keyword>
<evidence type="ECO:0000256" key="1">
    <source>
        <dbReference type="ARBA" id="ARBA00005797"/>
    </source>
</evidence>
<dbReference type="InterPro" id="IPR001878">
    <property type="entry name" value="Znf_CCHC"/>
</dbReference>